<comment type="caution">
    <text evidence="2">The sequence shown here is derived from an EMBL/GenBank/DDBJ whole genome shotgun (WGS) entry which is preliminary data.</text>
</comment>
<evidence type="ECO:0000259" key="1">
    <source>
        <dbReference type="PROSITE" id="PS50011"/>
    </source>
</evidence>
<dbReference type="Gene3D" id="3.30.200.20">
    <property type="entry name" value="Phosphorylase Kinase, domain 1"/>
    <property type="match status" value="1"/>
</dbReference>
<dbReference type="RefSeq" id="WP_020887003.1">
    <property type="nucleotide sequence ID" value="NZ_ATHI01000026.1"/>
</dbReference>
<dbReference type="InterPro" id="IPR000719">
    <property type="entry name" value="Prot_kinase_dom"/>
</dbReference>
<dbReference type="eggNOG" id="COG0515">
    <property type="taxonomic scope" value="Bacteria"/>
</dbReference>
<dbReference type="GO" id="GO:0005524">
    <property type="term" value="F:ATP binding"/>
    <property type="evidence" value="ECO:0007669"/>
    <property type="project" value="InterPro"/>
</dbReference>
<dbReference type="OrthoDB" id="5488306at2"/>
<keyword evidence="3" id="KW-1185">Reference proteome</keyword>
<proteinExistence type="predicted"/>
<gene>
    <name evidence="2" type="ORF">dsat_0309</name>
</gene>
<dbReference type="PROSITE" id="PS50011">
    <property type="entry name" value="PROTEIN_KINASE_DOM"/>
    <property type="match status" value="1"/>
</dbReference>
<name>S7UKN6_9BACT</name>
<reference evidence="2 3" key="1">
    <citation type="journal article" date="2013" name="Genome Announc.">
        <title>Draft genome sequences for three mercury-methylating, sulfate-reducing bacteria.</title>
        <authorList>
            <person name="Brown S.D."/>
            <person name="Hurt R.A.Jr."/>
            <person name="Gilmour C.C."/>
            <person name="Elias D.A."/>
        </authorList>
    </citation>
    <scope>NUCLEOTIDE SEQUENCE [LARGE SCALE GENOMIC DNA]</scope>
    <source>
        <strain evidence="2 3">DSM 16529</strain>
    </source>
</reference>
<dbReference type="GO" id="GO:0004672">
    <property type="term" value="F:protein kinase activity"/>
    <property type="evidence" value="ECO:0007669"/>
    <property type="project" value="InterPro"/>
</dbReference>
<feature type="domain" description="Protein kinase" evidence="1">
    <location>
        <begin position="56"/>
        <end position="328"/>
    </location>
</feature>
<dbReference type="Proteomes" id="UP000014975">
    <property type="component" value="Unassembled WGS sequence"/>
</dbReference>
<accession>S7UKN6</accession>
<dbReference type="AlphaFoldDB" id="S7UKN6"/>
<evidence type="ECO:0000313" key="2">
    <source>
        <dbReference type="EMBL" id="EPR32868.1"/>
    </source>
</evidence>
<sequence>MDDTTPDDLRQLVLADMARHFPGRDAAKTRIFADTSNFYDINAGDVVVLGEGEHRLLMGNNTREGRFGLDDEVKYWVKRATDLVTGERRIVKLAFYETFDATVGGIKFECFRSPGKEARILDLVRDHPNFMHGISLPDTAGNVVRILEIVPGKALPDRVLDLDCDHETYFHDHFPAFFDGFVEATRAMALLHEHKEKHGDVRRDHIFVDSVTGRFRWIDFDYNFMHGENIYSLDVFGLGNTLIFLAGKGDVIVSRLKRDDPEAFERLYWEDISLVWQNRVANLVKVFPYIPDSLSRILDQFSNRATLTYEHAGQMLDDLEAARADLGR</sequence>
<protein>
    <recommendedName>
        <fullName evidence="1">Protein kinase domain-containing protein</fullName>
    </recommendedName>
</protein>
<dbReference type="PATRIC" id="fig|1121439.3.peg.1658"/>
<dbReference type="EMBL" id="ATHI01000026">
    <property type="protein sequence ID" value="EPR32868.1"/>
    <property type="molecule type" value="Genomic_DNA"/>
</dbReference>
<organism evidence="2 3">
    <name type="scientific">Alkalidesulfovibrio alkalitolerans DSM 16529</name>
    <dbReference type="NCBI Taxonomy" id="1121439"/>
    <lineage>
        <taxon>Bacteria</taxon>
        <taxon>Pseudomonadati</taxon>
        <taxon>Thermodesulfobacteriota</taxon>
        <taxon>Desulfovibrionia</taxon>
        <taxon>Desulfovibrionales</taxon>
        <taxon>Desulfovibrionaceae</taxon>
        <taxon>Alkalidesulfovibrio</taxon>
    </lineage>
</organism>
<dbReference type="InterPro" id="IPR011009">
    <property type="entry name" value="Kinase-like_dom_sf"/>
</dbReference>
<dbReference type="Gene3D" id="1.10.510.10">
    <property type="entry name" value="Transferase(Phosphotransferase) domain 1"/>
    <property type="match status" value="1"/>
</dbReference>
<evidence type="ECO:0000313" key="3">
    <source>
        <dbReference type="Proteomes" id="UP000014975"/>
    </source>
</evidence>
<dbReference type="SUPFAM" id="SSF56112">
    <property type="entry name" value="Protein kinase-like (PK-like)"/>
    <property type="match status" value="1"/>
</dbReference>
<dbReference type="STRING" id="1121439.dsat_0309"/>